<dbReference type="PANTHER" id="PTHR17985:SF8">
    <property type="entry name" value="TRANSPORT AND GOLGI ORGANIZATION PROTEIN 2 HOMOLOG"/>
    <property type="match status" value="1"/>
</dbReference>
<dbReference type="OrthoDB" id="4380123at2"/>
<dbReference type="AlphaFoldDB" id="A0A2S7T6X3"/>
<proteinExistence type="predicted"/>
<dbReference type="Pfam" id="PF05742">
    <property type="entry name" value="TANGO2"/>
    <property type="match status" value="1"/>
</dbReference>
<gene>
    <name evidence="1" type="ORF">BST99_07900</name>
</gene>
<evidence type="ECO:0008006" key="3">
    <source>
        <dbReference type="Google" id="ProtNLM"/>
    </source>
</evidence>
<evidence type="ECO:0000313" key="1">
    <source>
        <dbReference type="EMBL" id="PQJ15660.1"/>
    </source>
</evidence>
<dbReference type="InterPro" id="IPR008551">
    <property type="entry name" value="TANGO2"/>
</dbReference>
<reference evidence="2" key="1">
    <citation type="submission" date="2016-11" db="EMBL/GenBank/DDBJ databases">
        <title>Trade-off between light-utilization and light-protection in marine flavobacteria.</title>
        <authorList>
            <person name="Kumagai Y."/>
            <person name="Yoshizawa S."/>
            <person name="Kogure K."/>
        </authorList>
    </citation>
    <scope>NUCLEOTIDE SEQUENCE [LARGE SCALE GENOMIC DNA]</scope>
    <source>
        <strain evidence="2">SG-18</strain>
    </source>
</reference>
<evidence type="ECO:0000313" key="2">
    <source>
        <dbReference type="Proteomes" id="UP000239366"/>
    </source>
</evidence>
<protein>
    <recommendedName>
        <fullName evidence="3">NRDE family protein</fullName>
    </recommendedName>
</protein>
<dbReference type="PANTHER" id="PTHR17985">
    <property type="entry name" value="SER/THR-RICH PROTEIN T10 IN DGCR REGION"/>
    <property type="match status" value="1"/>
</dbReference>
<dbReference type="EMBL" id="MQVX01000001">
    <property type="protein sequence ID" value="PQJ15660.1"/>
    <property type="molecule type" value="Genomic_DNA"/>
</dbReference>
<name>A0A2S7T6X3_9FLAO</name>
<dbReference type="RefSeq" id="WP_105001311.1">
    <property type="nucleotide sequence ID" value="NZ_MQVX01000001.1"/>
</dbReference>
<dbReference type="Proteomes" id="UP000239366">
    <property type="component" value="Unassembled WGS sequence"/>
</dbReference>
<keyword evidence="2" id="KW-1185">Reference proteome</keyword>
<accession>A0A2S7T6X3</accession>
<comment type="caution">
    <text evidence="1">The sequence shown here is derived from an EMBL/GenBank/DDBJ whole genome shotgun (WGS) entry which is preliminary data.</text>
</comment>
<organism evidence="1 2">
    <name type="scientific">Aureicoccus marinus</name>
    <dbReference type="NCBI Taxonomy" id="754435"/>
    <lineage>
        <taxon>Bacteria</taxon>
        <taxon>Pseudomonadati</taxon>
        <taxon>Bacteroidota</taxon>
        <taxon>Flavobacteriia</taxon>
        <taxon>Flavobacteriales</taxon>
        <taxon>Flavobacteriaceae</taxon>
        <taxon>Aureicoccus</taxon>
    </lineage>
</organism>
<sequence length="230" mass="26303">MCTVSLFFKGDSTLVTSTRDEHRKRRRAASPEWHDYQGTELYFPKDPQGGGSWIAFNRVGQWGVVLNGAFVNHRHTGPYRKSRGLILLDILSSMRPAAFWKELNLENIEPFTLILGDQGAYEMRWDGQEKHAKELNKEEAHIWSSATLYSQEVQAWRKERFDSFLQTHSNPPSDQVFSFHATPQGDSENGLVIDRANGVKTVSVTQVLLESNQGEMRYEDLMQPESQLSV</sequence>